<gene>
    <name evidence="1" type="ORF">PsorP6_000781</name>
</gene>
<proteinExistence type="predicted"/>
<evidence type="ECO:0000313" key="2">
    <source>
        <dbReference type="Proteomes" id="UP001163321"/>
    </source>
</evidence>
<name>A0ACC0WVD4_9STRA</name>
<sequence>MNHYLLDSYASKLDRYNPCLGKARVLRRSLYSVTKKSEMVMPRSVSVASAAPRRPRTSKRAERVLDVNNVAETLWTSPESSSKTVKRASAGTTHNDKETHTESRANTRIPDMLSHNSRRCHELRNSHMQIFFHRQPSFVISVHLMQLLNGYCNPDGVSLLNVAVISVAATNSYSMDRSPL</sequence>
<organism evidence="1 2">
    <name type="scientific">Peronosclerospora sorghi</name>
    <dbReference type="NCBI Taxonomy" id="230839"/>
    <lineage>
        <taxon>Eukaryota</taxon>
        <taxon>Sar</taxon>
        <taxon>Stramenopiles</taxon>
        <taxon>Oomycota</taxon>
        <taxon>Peronosporomycetes</taxon>
        <taxon>Peronosporales</taxon>
        <taxon>Peronosporaceae</taxon>
        <taxon>Peronosclerospora</taxon>
    </lineage>
</organism>
<dbReference type="EMBL" id="CM047580">
    <property type="protein sequence ID" value="KAI9922885.1"/>
    <property type="molecule type" value="Genomic_DNA"/>
</dbReference>
<comment type="caution">
    <text evidence="1">The sequence shown here is derived from an EMBL/GenBank/DDBJ whole genome shotgun (WGS) entry which is preliminary data.</text>
</comment>
<evidence type="ECO:0000313" key="1">
    <source>
        <dbReference type="EMBL" id="KAI9922885.1"/>
    </source>
</evidence>
<keyword evidence="2" id="KW-1185">Reference proteome</keyword>
<accession>A0ACC0WVD4</accession>
<dbReference type="Proteomes" id="UP001163321">
    <property type="component" value="Chromosome 1"/>
</dbReference>
<reference evidence="1 2" key="1">
    <citation type="journal article" date="2022" name="bioRxiv">
        <title>The genome of the oomycete Peronosclerospora sorghi, a cosmopolitan pathogen of maize and sorghum, is inflated with dispersed pseudogenes.</title>
        <authorList>
            <person name="Fletcher K."/>
            <person name="Martin F."/>
            <person name="Isakeit T."/>
            <person name="Cavanaugh K."/>
            <person name="Magill C."/>
            <person name="Michelmore R."/>
        </authorList>
    </citation>
    <scope>NUCLEOTIDE SEQUENCE [LARGE SCALE GENOMIC DNA]</scope>
    <source>
        <strain evidence="1">P6</strain>
    </source>
</reference>
<protein>
    <submittedName>
        <fullName evidence="1">Uncharacterized protein</fullName>
    </submittedName>
</protein>